<organism evidence="1 2">
    <name type="scientific">Pleuronectes platessa</name>
    <name type="common">European plaice</name>
    <dbReference type="NCBI Taxonomy" id="8262"/>
    <lineage>
        <taxon>Eukaryota</taxon>
        <taxon>Metazoa</taxon>
        <taxon>Chordata</taxon>
        <taxon>Craniata</taxon>
        <taxon>Vertebrata</taxon>
        <taxon>Euteleostomi</taxon>
        <taxon>Actinopterygii</taxon>
        <taxon>Neopterygii</taxon>
        <taxon>Teleostei</taxon>
        <taxon>Neoteleostei</taxon>
        <taxon>Acanthomorphata</taxon>
        <taxon>Carangaria</taxon>
        <taxon>Pleuronectiformes</taxon>
        <taxon>Pleuronectoidei</taxon>
        <taxon>Pleuronectidae</taxon>
        <taxon>Pleuronectes</taxon>
    </lineage>
</organism>
<evidence type="ECO:0000313" key="2">
    <source>
        <dbReference type="Proteomes" id="UP001153269"/>
    </source>
</evidence>
<protein>
    <submittedName>
        <fullName evidence="1">Uncharacterized protein</fullName>
    </submittedName>
</protein>
<sequence length="94" mass="10378">MKYSVNKAFPAPPDKRIKRCCQAVGHLSTLRKGRNQTATFSILLFITMPLSSCFCPPIKPQRCGPLVRMQRSPLPRAVPLAVRSGGSVRASARR</sequence>
<dbReference type="Proteomes" id="UP001153269">
    <property type="component" value="Unassembled WGS sequence"/>
</dbReference>
<dbReference type="AlphaFoldDB" id="A0A9N7YZ34"/>
<gene>
    <name evidence="1" type="ORF">PLEPLA_LOCUS32944</name>
</gene>
<keyword evidence="2" id="KW-1185">Reference proteome</keyword>
<accession>A0A9N7YZ34</accession>
<reference evidence="1" key="1">
    <citation type="submission" date="2020-03" db="EMBL/GenBank/DDBJ databases">
        <authorList>
            <person name="Weist P."/>
        </authorList>
    </citation>
    <scope>NUCLEOTIDE SEQUENCE</scope>
</reference>
<dbReference type="EMBL" id="CADEAL010003569">
    <property type="protein sequence ID" value="CAB1445213.1"/>
    <property type="molecule type" value="Genomic_DNA"/>
</dbReference>
<evidence type="ECO:0000313" key="1">
    <source>
        <dbReference type="EMBL" id="CAB1445213.1"/>
    </source>
</evidence>
<comment type="caution">
    <text evidence="1">The sequence shown here is derived from an EMBL/GenBank/DDBJ whole genome shotgun (WGS) entry which is preliminary data.</text>
</comment>
<proteinExistence type="predicted"/>
<name>A0A9N7YZ34_PLEPL</name>